<comment type="pathway">
    <text evidence="2">Glycan metabolism.</text>
</comment>
<keyword evidence="8" id="KW-1133">Transmembrane helix</keyword>
<dbReference type="SMR" id="A0A3B6THX8"/>
<evidence type="ECO:0000256" key="7">
    <source>
        <dbReference type="SAM" id="MobiDB-lite"/>
    </source>
</evidence>
<feature type="compositionally biased region" description="Basic and acidic residues" evidence="7">
    <location>
        <begin position="95"/>
        <end position="114"/>
    </location>
</feature>
<dbReference type="Gramene" id="TraesKAR7D01G0147230.2">
    <property type="protein sequence ID" value="cds.TraesKAR7D01G0147230.2"/>
    <property type="gene ID" value="TraesKAR7D01G0147230"/>
</dbReference>
<reference evidence="10" key="1">
    <citation type="submission" date="2018-08" db="EMBL/GenBank/DDBJ databases">
        <authorList>
            <person name="Rossello M."/>
        </authorList>
    </citation>
    <scope>NUCLEOTIDE SEQUENCE [LARGE SCALE GENOMIC DNA]</scope>
    <source>
        <strain evidence="10">cv. Chinese Spring</strain>
    </source>
</reference>
<evidence type="ECO:0000259" key="9">
    <source>
        <dbReference type="Pfam" id="PF04577"/>
    </source>
</evidence>
<dbReference type="OrthoDB" id="529273at2759"/>
<keyword evidence="4" id="KW-0808">Transferase</keyword>
<feature type="compositionally biased region" description="Basic and acidic residues" evidence="7">
    <location>
        <begin position="133"/>
        <end position="154"/>
    </location>
</feature>
<dbReference type="GO" id="GO:0000139">
    <property type="term" value="C:Golgi membrane"/>
    <property type="evidence" value="ECO:0007669"/>
    <property type="project" value="UniProtKB-SubCell"/>
</dbReference>
<keyword evidence="3" id="KW-0328">Glycosyltransferase</keyword>
<dbReference type="Gramene" id="TraesCAD_scaffold_060226_01G000100.1">
    <property type="protein sequence ID" value="TraesCAD_scaffold_060226_01G000100.1"/>
    <property type="gene ID" value="TraesCAD_scaffold_060226_01G000100"/>
</dbReference>
<dbReference type="Gramene" id="TraesCS7D03G0524800.2">
    <property type="protein sequence ID" value="TraesCS7D03G0524800.2.CDS"/>
    <property type="gene ID" value="TraesCS7D03G0524800"/>
</dbReference>
<dbReference type="Proteomes" id="UP000019116">
    <property type="component" value="Chromosome 7D"/>
</dbReference>
<sequence length="551" mass="61497">MMRAEGKATRSANRSSPWKSSYVAYGLLLGSLLVLLYLMVSTQFSYSQKALLDPAAIDSAGTIPAKHRRSHPGQATVDDASRGMEEFSRDEEEEEKAKAHTEPSTPRRQEKQDESEQQWAGRNSIEEQLGNEMKSDNWEAKSQDKNEEAAESKEFGGGTDDYNNVANAKPICDTSFGKYDICELAGDARAQGGPGATVTLVSPRAPPKEWQIKPYSRKYLDGLKAVTVRSVPNPGDAPQCTTQLNIPAMVIELGGLTGNYWHDFTDVLVPLFIGARRFNGEVQLLVVNLLPFWVDRYKRIFGQISRHDIVDFENDDGAVRCYPHVVVGYGSRKEFTIDPSLDETGGDYTMLDFTRFLRHAYSLPRDRPIKLGDVRPPGGRRRRPRMIILERTNSRKILNLPEVVAAAEAAGFKVTVAGRPKASYDEFTREMNSFDVMVGVHGAGLTNCVYLPTGAVFLQIVPYGRLEEIARTDFGDPARDMGLRYIEYSVAAEESSLMGVFGKEHPMIKDPAAIHLSGWGNVAEWYLGKQDVRINVERFRPSLLRALEHLQ</sequence>
<evidence type="ECO:0000313" key="10">
    <source>
        <dbReference type="EnsemblPlants" id="TraesCS7D02G235800.1"/>
    </source>
</evidence>
<accession>A0A3B6THX8</accession>
<dbReference type="InterPro" id="IPR007657">
    <property type="entry name" value="Glycosyltransferase_61"/>
</dbReference>
<proteinExistence type="predicted"/>
<evidence type="ECO:0000256" key="5">
    <source>
        <dbReference type="ARBA" id="ARBA00023034"/>
    </source>
</evidence>
<comment type="subcellular location">
    <subcellularLocation>
        <location evidence="1">Golgi apparatus membrane</location>
        <topology evidence="1">Single-pass type II membrane protein</topology>
    </subcellularLocation>
</comment>
<keyword evidence="6" id="KW-0325">Glycoprotein</keyword>
<evidence type="ECO:0000256" key="2">
    <source>
        <dbReference type="ARBA" id="ARBA00004881"/>
    </source>
</evidence>
<dbReference type="Gramene" id="TraesROB_scaffold_051956_01G000100.1">
    <property type="protein sequence ID" value="TraesROB_scaffold_051956_01G000100.1"/>
    <property type="gene ID" value="TraesROB_scaffold_051956_01G000100"/>
</dbReference>
<evidence type="ECO:0000256" key="3">
    <source>
        <dbReference type="ARBA" id="ARBA00022676"/>
    </source>
</evidence>
<dbReference type="InterPro" id="IPR049625">
    <property type="entry name" value="Glyco_transf_61_cat"/>
</dbReference>
<dbReference type="AlphaFoldDB" id="A0A3B6THX8"/>
<feature type="region of interest" description="Disordered" evidence="7">
    <location>
        <begin position="63"/>
        <end position="165"/>
    </location>
</feature>
<dbReference type="PANTHER" id="PTHR20961">
    <property type="entry name" value="GLYCOSYLTRANSFERASE"/>
    <property type="match status" value="1"/>
</dbReference>
<keyword evidence="8" id="KW-0812">Transmembrane</keyword>
<reference evidence="10" key="2">
    <citation type="submission" date="2018-10" db="UniProtKB">
        <authorList>
            <consortium name="EnsemblPlants"/>
        </authorList>
    </citation>
    <scope>IDENTIFICATION</scope>
</reference>
<evidence type="ECO:0000256" key="8">
    <source>
        <dbReference type="SAM" id="Phobius"/>
    </source>
</evidence>
<dbReference type="GO" id="GO:0016763">
    <property type="term" value="F:pentosyltransferase activity"/>
    <property type="evidence" value="ECO:0007669"/>
    <property type="project" value="UniProtKB-ARBA"/>
</dbReference>
<dbReference type="Gramene" id="TraesWEE_scaffold_102904_01G000100.1">
    <property type="protein sequence ID" value="TraesWEE_scaffold_102904_01G000100.1"/>
    <property type="gene ID" value="TraesWEE_scaffold_102904_01G000100"/>
</dbReference>
<keyword evidence="5" id="KW-0333">Golgi apparatus</keyword>
<dbReference type="STRING" id="4565.A0A3B6THX8"/>
<dbReference type="Gramene" id="TraesCS7D02G235800.1">
    <property type="protein sequence ID" value="TraesCS7D02G235800.1"/>
    <property type="gene ID" value="TraesCS7D02G235800"/>
</dbReference>
<feature type="transmembrane region" description="Helical" evidence="8">
    <location>
        <begin position="21"/>
        <end position="40"/>
    </location>
</feature>
<evidence type="ECO:0000256" key="4">
    <source>
        <dbReference type="ARBA" id="ARBA00022679"/>
    </source>
</evidence>
<dbReference type="PANTHER" id="PTHR20961:SF90">
    <property type="entry name" value="OS04G0196600 PROTEIN"/>
    <property type="match status" value="1"/>
</dbReference>
<feature type="domain" description="Glycosyltransferase 61 catalytic" evidence="9">
    <location>
        <begin position="353"/>
        <end position="457"/>
    </location>
</feature>
<evidence type="ECO:0000256" key="6">
    <source>
        <dbReference type="ARBA" id="ARBA00023180"/>
    </source>
</evidence>
<organism evidence="10">
    <name type="scientific">Triticum aestivum</name>
    <name type="common">Wheat</name>
    <dbReference type="NCBI Taxonomy" id="4565"/>
    <lineage>
        <taxon>Eukaryota</taxon>
        <taxon>Viridiplantae</taxon>
        <taxon>Streptophyta</taxon>
        <taxon>Embryophyta</taxon>
        <taxon>Tracheophyta</taxon>
        <taxon>Spermatophyta</taxon>
        <taxon>Magnoliopsida</taxon>
        <taxon>Liliopsida</taxon>
        <taxon>Poales</taxon>
        <taxon>Poaceae</taxon>
        <taxon>BOP clade</taxon>
        <taxon>Pooideae</taxon>
        <taxon>Triticodae</taxon>
        <taxon>Triticeae</taxon>
        <taxon>Triticinae</taxon>
        <taxon>Triticum</taxon>
    </lineage>
</organism>
<gene>
    <name evidence="10" type="primary">LOC123170021</name>
</gene>
<protein>
    <recommendedName>
        <fullName evidence="9">Glycosyltransferase 61 catalytic domain-containing protein</fullName>
    </recommendedName>
</protein>
<dbReference type="Gramene" id="TraesPARA_EIv1.0_2558770.2">
    <property type="protein sequence ID" value="TraesPARA_EIv1.0_2558770.2.CDS"/>
    <property type="gene ID" value="TraesPARA_EIv1.0_2558770"/>
</dbReference>
<keyword evidence="8" id="KW-0472">Membrane</keyword>
<keyword evidence="11" id="KW-1185">Reference proteome</keyword>
<evidence type="ECO:0000256" key="1">
    <source>
        <dbReference type="ARBA" id="ARBA00004323"/>
    </source>
</evidence>
<dbReference type="Pfam" id="PF04577">
    <property type="entry name" value="Glyco_transf_61"/>
    <property type="match status" value="1"/>
</dbReference>
<dbReference type="GO" id="GO:0016757">
    <property type="term" value="F:glycosyltransferase activity"/>
    <property type="evidence" value="ECO:0000318"/>
    <property type="project" value="GO_Central"/>
</dbReference>
<dbReference type="EnsemblPlants" id="TraesCS7D02G235800.1">
    <property type="protein sequence ID" value="TraesCS7D02G235800.1"/>
    <property type="gene ID" value="TraesCS7D02G235800"/>
</dbReference>
<name>A0A3B6THX8_WHEAT</name>
<dbReference type="Gramene" id="TraesRN7D0100542500.2">
    <property type="protein sequence ID" value="TraesRN7D0100542500.2"/>
    <property type="gene ID" value="TraesRN7D0100542500"/>
</dbReference>
<evidence type="ECO:0000313" key="11">
    <source>
        <dbReference type="Proteomes" id="UP000019116"/>
    </source>
</evidence>
<dbReference type="Gramene" id="TraesCLE_scaffold_059167_01G000100.1">
    <property type="protein sequence ID" value="TraesCLE_scaffold_059167_01G000100.1"/>
    <property type="gene ID" value="TraesCLE_scaffold_059167_01G000100"/>
</dbReference>